<dbReference type="RefSeq" id="WP_379587832.1">
    <property type="nucleotide sequence ID" value="NZ_JBHSQW010000044.1"/>
</dbReference>
<protein>
    <recommendedName>
        <fullName evidence="3">HK97 gp10 family phage protein</fullName>
    </recommendedName>
</protein>
<comment type="caution">
    <text evidence="1">The sequence shown here is derived from an EMBL/GenBank/DDBJ whole genome shotgun (WGS) entry which is preliminary data.</text>
</comment>
<evidence type="ECO:0008006" key="3">
    <source>
        <dbReference type="Google" id="ProtNLM"/>
    </source>
</evidence>
<keyword evidence="2" id="KW-1185">Reference proteome</keyword>
<sequence>MAAALVWTKIHGQEQYRALARRLREAGRGDLQRKLTKAIRAEGDPALRAVRAAWMTVDVTSSRSGGSSSGLRARVAAATRISILGSGIRIRVEGKRVDPVYGRSLSYGLDGLGRWRHPVFGNREVWEQQRGQEVFYSTLRRYESRWRAGIEQAMADVARQIEG</sequence>
<accession>A0ABW1J8T4</accession>
<dbReference type="EMBL" id="JBHSQW010000044">
    <property type="protein sequence ID" value="MFC5996954.1"/>
    <property type="molecule type" value="Genomic_DNA"/>
</dbReference>
<reference evidence="2" key="1">
    <citation type="journal article" date="2019" name="Int. J. Syst. Evol. Microbiol.">
        <title>The Global Catalogue of Microorganisms (GCM) 10K type strain sequencing project: providing services to taxonomists for standard genome sequencing and annotation.</title>
        <authorList>
            <consortium name="The Broad Institute Genomics Platform"/>
            <consortium name="The Broad Institute Genome Sequencing Center for Infectious Disease"/>
            <person name="Wu L."/>
            <person name="Ma J."/>
        </authorList>
    </citation>
    <scope>NUCLEOTIDE SEQUENCE [LARGE SCALE GENOMIC DNA]</scope>
    <source>
        <strain evidence="2">CCM 8391</strain>
    </source>
</reference>
<evidence type="ECO:0000313" key="1">
    <source>
        <dbReference type="EMBL" id="MFC5996954.1"/>
    </source>
</evidence>
<proteinExistence type="predicted"/>
<evidence type="ECO:0000313" key="2">
    <source>
        <dbReference type="Proteomes" id="UP001596302"/>
    </source>
</evidence>
<organism evidence="1 2">
    <name type="scientific">Pseudonocardia hispaniensis</name>
    <dbReference type="NCBI Taxonomy" id="904933"/>
    <lineage>
        <taxon>Bacteria</taxon>
        <taxon>Bacillati</taxon>
        <taxon>Actinomycetota</taxon>
        <taxon>Actinomycetes</taxon>
        <taxon>Pseudonocardiales</taxon>
        <taxon>Pseudonocardiaceae</taxon>
        <taxon>Pseudonocardia</taxon>
    </lineage>
</organism>
<dbReference type="Proteomes" id="UP001596302">
    <property type="component" value="Unassembled WGS sequence"/>
</dbReference>
<name>A0ABW1J8T4_9PSEU</name>
<gene>
    <name evidence="1" type="ORF">ACFQE5_22340</name>
</gene>